<evidence type="ECO:0000313" key="3">
    <source>
        <dbReference type="Proteomes" id="UP000224006"/>
    </source>
</evidence>
<protein>
    <recommendedName>
        <fullName evidence="4">N-acetyltransferase B complex (NatB) non catalytic subunit</fullName>
    </recommendedName>
</protein>
<comment type="caution">
    <text evidence="2">The sequence shown here is derived from an EMBL/GenBank/DDBJ whole genome shotgun (WGS) entry which is preliminary data.</text>
</comment>
<evidence type="ECO:0008006" key="4">
    <source>
        <dbReference type="Google" id="ProtNLM"/>
    </source>
</evidence>
<dbReference type="VEuPathDB" id="ToxoDB:BESB_065550"/>
<feature type="region of interest" description="Disordered" evidence="1">
    <location>
        <begin position="1070"/>
        <end position="1091"/>
    </location>
</feature>
<feature type="region of interest" description="Disordered" evidence="1">
    <location>
        <begin position="1132"/>
        <end position="1162"/>
    </location>
</feature>
<dbReference type="RefSeq" id="XP_029218532.1">
    <property type="nucleotide sequence ID" value="XM_029364949.1"/>
</dbReference>
<proteinExistence type="predicted"/>
<dbReference type="InterPro" id="IPR019183">
    <property type="entry name" value="NAA25_NatB_aux_su"/>
</dbReference>
<dbReference type="Proteomes" id="UP000224006">
    <property type="component" value="Chromosome VI"/>
</dbReference>
<keyword evidence="3" id="KW-1185">Reference proteome</keyword>
<dbReference type="KEGG" id="bbes:BESB_065550"/>
<dbReference type="EMBL" id="NWUJ01000006">
    <property type="protein sequence ID" value="PFH34523.1"/>
    <property type="molecule type" value="Genomic_DNA"/>
</dbReference>
<gene>
    <name evidence="2" type="ORF">BESB_065550</name>
</gene>
<evidence type="ECO:0000256" key="1">
    <source>
        <dbReference type="SAM" id="MobiDB-lite"/>
    </source>
</evidence>
<feature type="region of interest" description="Disordered" evidence="1">
    <location>
        <begin position="1"/>
        <end position="23"/>
    </location>
</feature>
<reference evidence="2 3" key="1">
    <citation type="submission" date="2017-09" db="EMBL/GenBank/DDBJ databases">
        <title>Genome sequencing of Besnoitia besnoiti strain Bb-Ger1.</title>
        <authorList>
            <person name="Schares G."/>
            <person name="Venepally P."/>
            <person name="Lorenzi H.A."/>
        </authorList>
    </citation>
    <scope>NUCLEOTIDE SEQUENCE [LARGE SCALE GENOMIC DNA]</scope>
    <source>
        <strain evidence="2 3">Bb-Ger1</strain>
    </source>
</reference>
<organism evidence="2 3">
    <name type="scientific">Besnoitia besnoiti</name>
    <name type="common">Apicomplexan protozoan</name>
    <dbReference type="NCBI Taxonomy" id="94643"/>
    <lineage>
        <taxon>Eukaryota</taxon>
        <taxon>Sar</taxon>
        <taxon>Alveolata</taxon>
        <taxon>Apicomplexa</taxon>
        <taxon>Conoidasida</taxon>
        <taxon>Coccidia</taxon>
        <taxon>Eucoccidiorida</taxon>
        <taxon>Eimeriorina</taxon>
        <taxon>Sarcocystidae</taxon>
        <taxon>Besnoitia</taxon>
    </lineage>
</organism>
<evidence type="ECO:0000313" key="2">
    <source>
        <dbReference type="EMBL" id="PFH34523.1"/>
    </source>
</evidence>
<feature type="compositionally biased region" description="Basic and acidic residues" evidence="1">
    <location>
        <begin position="1145"/>
        <end position="1157"/>
    </location>
</feature>
<dbReference type="Gene3D" id="1.25.40.1040">
    <property type="match status" value="1"/>
</dbReference>
<dbReference type="STRING" id="94643.A0A2A9MFT0"/>
<name>A0A2A9MFT0_BESBE</name>
<feature type="compositionally biased region" description="Basic residues" evidence="1">
    <location>
        <begin position="1"/>
        <end position="10"/>
    </location>
</feature>
<dbReference type="Pfam" id="PF09797">
    <property type="entry name" value="NatB_MDM20"/>
    <property type="match status" value="1"/>
</dbReference>
<dbReference type="GeneID" id="40311482"/>
<dbReference type="OrthoDB" id="331860at2759"/>
<sequence length="1324" mass="143565">MAGAARKARDHIRGALDAGDNKQAARLASQSLLKKSKAASEEASALGFKALRAIALARDGQEKDAATLAREVDRAAEKDEETARLCSVVFKELREIYYLPPSRIEAREYPPLEETEEVAAFLDALAASNTGHFDRLLPAALRLFSRFKKPRYLQWALACMLLHEMSASSKATWALAAKLLAKLPALEASPVDSRFPPKVMSTPKGCCDRRDSYASFILRLSVLRQNGQHTDALELLAAHKDLCLYPLEELALRLQLLLEDGQLLEAFRVSEAMLEQQPSNSTFAENCIRLGLSLEADAEEPEKANFLDPWRRKWEADKSTSFNAGEALLALHRLRAVRPLCLSRVSEAWTETCLEEAWTDQARDACITEVFSFVTAHGHDARCFFSLRRLLSCLPSTMREACLRTLEPLRAPWQVDLETLLAAAEEARAKDTQDADAKTQARQRLSQLEKSLSRFICLEKLLHALGRNLAVSSESAAAVNAWIQLSSSFYNAAPERSQAADDLILLAVDVLLAFDEHACRRGGLLRCAAQENGEADAHPEENGDASRPSDPLVQRRFFFAALTLLSMVTACRDPLASSLPASSASSSSSSPSHRVLLQWLTGCVGLIERSRSLFVSSLDVKNVMLYSLGHPLLLPLSDYGLSAEFLALAKRLQECNEENITSLSDALTASFEEGTYAALPDFVAIRSFTSSSMLASLADQDMLLHQSLASSAVPSLSLQQYAYLLSCRDGHSLSVSPSALPSLLRLFRAARCAEGVGATGYAADLTALGLSFVGRSGEEAELKNARLALLPLDKETVVVNLSIPSFSAARVRDLSDPVQRSLALHYAKKEKTQQGDNGVPFLSAEHSLQLATLSSQTLVRPWTPVAPARLVGAEALETLPRTLPAEVLRRLQAEDDARASSPVGAKREGECEGECDSLTRYMLQALYGVTWTDETSAKGNAIWGSSAVRASRATLLVARLVEGVPQRMRLRRLTHLALLPPSLSSSSSSLASVCRSLRAELLAVLLPAPPLSASSPASAPLGACWPSMSVALPTAAAHDALGRDRAEFLVRVWLQAVDLLEASYDPRRLNRKQAKKRQSEKGRDEEEQNTECNTFMSHLETFVRDSSGLFSGSLSSIRAGFDAFLEAGRAKRHGAASGGRGHSATNDKKAGQRRDALDGGNNETLVGPQVLPVWDAFYALASFAAFPLALAAAAVRNFLTVGGGRGEGTPTRQAVLKKVAALVVDIEETQTQVKLLLRAAKDAEAGGSEEEGPSPVWANAHVVLSGETDQVIRFPFTQTKAFASAARMLARDAVVSYVQILSSISKALASRRAWLHEAASSVPQ</sequence>
<accession>A0A2A9MFT0</accession>